<keyword evidence="3" id="KW-1185">Reference proteome</keyword>
<evidence type="ECO:0000313" key="3">
    <source>
        <dbReference type="Proteomes" id="UP000594059"/>
    </source>
</evidence>
<proteinExistence type="predicted"/>
<evidence type="ECO:0000259" key="1">
    <source>
        <dbReference type="Pfam" id="PF15515"/>
    </source>
</evidence>
<evidence type="ECO:0000313" key="2">
    <source>
        <dbReference type="EMBL" id="QOW20493.1"/>
    </source>
</evidence>
<gene>
    <name evidence="2" type="ORF">INQ41_05620</name>
</gene>
<reference evidence="2 3" key="1">
    <citation type="submission" date="2020-10" db="EMBL/GenBank/DDBJ databases">
        <title>complete genome sequencing of Lysobacter sp. H21R20.</title>
        <authorList>
            <person name="Bae J.-W."/>
            <person name="Lee S.-Y."/>
        </authorList>
    </citation>
    <scope>NUCLEOTIDE SEQUENCE [LARGE SCALE GENOMIC DNA]</scope>
    <source>
        <strain evidence="2 3">H21R20</strain>
    </source>
</reference>
<dbReference type="REBASE" id="454553">
    <property type="entry name" value="LspR20ORF5630P"/>
</dbReference>
<keyword evidence="2" id="KW-0378">Hydrolase</keyword>
<organism evidence="2 3">
    <name type="scientific">Novilysobacter ciconiae</name>
    <dbReference type="NCBI Taxonomy" id="2781022"/>
    <lineage>
        <taxon>Bacteria</taxon>
        <taxon>Pseudomonadati</taxon>
        <taxon>Pseudomonadota</taxon>
        <taxon>Gammaproteobacteria</taxon>
        <taxon>Lysobacterales</taxon>
        <taxon>Lysobacteraceae</taxon>
        <taxon>Novilysobacter</taxon>
    </lineage>
</organism>
<dbReference type="InterPro" id="IPR029127">
    <property type="entry name" value="MvaI_BcnI"/>
</dbReference>
<dbReference type="GO" id="GO:0004519">
    <property type="term" value="F:endonuclease activity"/>
    <property type="evidence" value="ECO:0007669"/>
    <property type="project" value="UniProtKB-KW"/>
</dbReference>
<feature type="domain" description="MvaI/BcnI restriction endonuclease" evidence="1">
    <location>
        <begin position="183"/>
        <end position="424"/>
    </location>
</feature>
<dbReference type="EMBL" id="CP063656">
    <property type="protein sequence ID" value="QOW20493.1"/>
    <property type="molecule type" value="Genomic_DNA"/>
</dbReference>
<sequence>MDYFADLKSLLSRFRDIGATRIFYKLLSENDNSKQQIYLGGSFEVLTFFPYGNVHAEPGLKDPTFKAPLEYFWVGPSTLEKARAAQLILYPRYPEVRLSGFLRGCRTAPNEHLRPIPRDMRKGVDGRALFFGTTADGRTLAHLEPAGSPLAFEATLAPHADAGVFKELPVPGAPSDSRSYVLDRLRQIQQMGAIPSIRLNKTGDAVPYNARNGGGYTLEALLGIKPNGDAAPDFMGWEIKAFSSDRITLMTPEPNGGFYGSEGVGAFVRRYGRPIPDKDQLYFTGAHQFGKPNARTAMTLGLCGFDATKSVINDVSGRIVLSDGDGNEAATWSYSHLLTHWNRKHASAAYVPFKSESSTPPCYRYVNPVLLGERTDFSKYLSALAAGLVVFDPGSKVDAVSTARPRVKARSQFRMSKKHLAVLYESFNEINLSVEI</sequence>
<dbReference type="KEGG" id="lcic:INQ41_05620"/>
<dbReference type="Proteomes" id="UP000594059">
    <property type="component" value="Chromosome"/>
</dbReference>
<keyword evidence="2" id="KW-0255">Endonuclease</keyword>
<dbReference type="InterPro" id="IPR043004">
    <property type="entry name" value="MvaI_BcnI_cat"/>
</dbReference>
<keyword evidence="2" id="KW-0540">Nuclease</keyword>
<name>A0A7S6ZT24_9GAMM</name>
<accession>A0A7S6ZT24</accession>
<dbReference type="Gene3D" id="3.40.210.20">
    <property type="entry name" value="MvaI/BcnI restriction endonuclease, catalytic domain"/>
    <property type="match status" value="1"/>
</dbReference>
<dbReference type="RefSeq" id="WP_193986930.1">
    <property type="nucleotide sequence ID" value="NZ_CP063656.1"/>
</dbReference>
<dbReference type="AlphaFoldDB" id="A0A7S6ZT24"/>
<protein>
    <submittedName>
        <fullName evidence="2">MvaI/BcnI restriction endonuclease family protein</fullName>
    </submittedName>
</protein>
<dbReference type="Pfam" id="PF15515">
    <property type="entry name" value="MvaI_BcnI"/>
    <property type="match status" value="1"/>
</dbReference>